<reference evidence="1" key="1">
    <citation type="journal article" date="2015" name="Nature">
        <title>Complex archaea that bridge the gap between prokaryotes and eukaryotes.</title>
        <authorList>
            <person name="Spang A."/>
            <person name="Saw J.H."/>
            <person name="Jorgensen S.L."/>
            <person name="Zaremba-Niedzwiedzka K."/>
            <person name="Martijn J."/>
            <person name="Lind A.E."/>
            <person name="van Eijk R."/>
            <person name="Schleper C."/>
            <person name="Guy L."/>
            <person name="Ettema T.J."/>
        </authorList>
    </citation>
    <scope>NUCLEOTIDE SEQUENCE</scope>
</reference>
<proteinExistence type="predicted"/>
<gene>
    <name evidence="1" type="ORF">LCGC14_2418520</name>
</gene>
<evidence type="ECO:0000313" key="1">
    <source>
        <dbReference type="EMBL" id="KKL24121.1"/>
    </source>
</evidence>
<comment type="caution">
    <text evidence="1">The sequence shown here is derived from an EMBL/GenBank/DDBJ whole genome shotgun (WGS) entry which is preliminary data.</text>
</comment>
<dbReference type="EMBL" id="LAZR01036711">
    <property type="protein sequence ID" value="KKL24121.1"/>
    <property type="molecule type" value="Genomic_DNA"/>
</dbReference>
<dbReference type="AlphaFoldDB" id="A0A0F9E2H6"/>
<accession>A0A0F9E2H6</accession>
<name>A0A0F9E2H6_9ZZZZ</name>
<protein>
    <submittedName>
        <fullName evidence="1">Uncharacterized protein</fullName>
    </submittedName>
</protein>
<organism evidence="1">
    <name type="scientific">marine sediment metagenome</name>
    <dbReference type="NCBI Taxonomy" id="412755"/>
    <lineage>
        <taxon>unclassified sequences</taxon>
        <taxon>metagenomes</taxon>
        <taxon>ecological metagenomes</taxon>
    </lineage>
</organism>
<sequence length="76" mass="8941">MYRGYCREDKQVLFDVPNFEAFKKKPANLAVKLDYRVFLTCRHCGLVYRIVHKGVEILYRLKGQPATENIEAEKYG</sequence>